<evidence type="ECO:0000313" key="1">
    <source>
        <dbReference type="EMBL" id="EEX72992.1"/>
    </source>
</evidence>
<evidence type="ECO:0000313" key="2">
    <source>
        <dbReference type="Proteomes" id="UP000003460"/>
    </source>
</evidence>
<dbReference type="RefSeq" id="WP_006253928.1">
    <property type="nucleotide sequence ID" value="NZ_GG700642.1"/>
</dbReference>
<name>C9LD88_9BACT</name>
<comment type="caution">
    <text evidence="1">The sequence shown here is derived from an EMBL/GenBank/DDBJ whole genome shotgun (WGS) entry which is preliminary data.</text>
</comment>
<dbReference type="STRING" id="626522.GCWU000325_00157"/>
<reference evidence="1" key="1">
    <citation type="submission" date="2009-09" db="EMBL/GenBank/DDBJ databases">
        <authorList>
            <person name="Weinstock G."/>
            <person name="Sodergren E."/>
            <person name="Clifton S."/>
            <person name="Fulton L."/>
            <person name="Fulton B."/>
            <person name="Courtney L."/>
            <person name="Fronick C."/>
            <person name="Harrison M."/>
            <person name="Strong C."/>
            <person name="Farmer C."/>
            <person name="Delahaunty K."/>
            <person name="Markovic C."/>
            <person name="Hall O."/>
            <person name="Minx P."/>
            <person name="Tomlinson C."/>
            <person name="Mitreva M."/>
            <person name="Nelson J."/>
            <person name="Hou S."/>
            <person name="Wollam A."/>
            <person name="Pepin K.H."/>
            <person name="Johnson M."/>
            <person name="Bhonagiri V."/>
            <person name="Nash W.E."/>
            <person name="Warren W."/>
            <person name="Chinwalla A."/>
            <person name="Mardis E.R."/>
            <person name="Wilson R.K."/>
        </authorList>
    </citation>
    <scope>NUCLEOTIDE SEQUENCE [LARGE SCALE GENOMIC DNA]</scope>
    <source>
        <strain evidence="1">ATCC 51259</strain>
    </source>
</reference>
<keyword evidence="2" id="KW-1185">Reference proteome</keyword>
<dbReference type="GeneID" id="84577544"/>
<organism evidence="1 2">
    <name type="scientific">Alloprevotella tannerae ATCC 51259</name>
    <dbReference type="NCBI Taxonomy" id="626522"/>
    <lineage>
        <taxon>Bacteria</taxon>
        <taxon>Pseudomonadati</taxon>
        <taxon>Bacteroidota</taxon>
        <taxon>Bacteroidia</taxon>
        <taxon>Bacteroidales</taxon>
        <taxon>Prevotellaceae</taxon>
        <taxon>Alloprevotella</taxon>
    </lineage>
</organism>
<gene>
    <name evidence="1" type="ORF">GCWU000325_00157</name>
</gene>
<sequence length="44" mass="5305">MEKTGGRKRKSRPMRRALHVARLIVYVVRLPAYMMRAHYRYNAT</sequence>
<dbReference type="HOGENOM" id="CLU_3220316_0_0_10"/>
<dbReference type="Proteomes" id="UP000003460">
    <property type="component" value="Unassembled WGS sequence"/>
</dbReference>
<protein>
    <submittedName>
        <fullName evidence="1">Uncharacterized protein</fullName>
    </submittedName>
</protein>
<dbReference type="AlphaFoldDB" id="C9LD88"/>
<proteinExistence type="predicted"/>
<dbReference type="EMBL" id="ACIJ02000002">
    <property type="protein sequence ID" value="EEX72992.1"/>
    <property type="molecule type" value="Genomic_DNA"/>
</dbReference>
<accession>C9LD88</accession>